<dbReference type="RefSeq" id="WP_123401801.1">
    <property type="nucleotide sequence ID" value="NZ_RJVI01000002.1"/>
</dbReference>
<dbReference type="Gene3D" id="3.30.565.10">
    <property type="entry name" value="Histidine kinase-like ATPase, C-terminal domain"/>
    <property type="match status" value="1"/>
</dbReference>
<dbReference type="SUPFAM" id="SSF47384">
    <property type="entry name" value="Homodimeric domain of signal transducing histidine kinase"/>
    <property type="match status" value="1"/>
</dbReference>
<dbReference type="Pfam" id="PF00512">
    <property type="entry name" value="HisKA"/>
    <property type="match status" value="1"/>
</dbReference>
<feature type="domain" description="Histidine kinase" evidence="15">
    <location>
        <begin position="291"/>
        <end position="507"/>
    </location>
</feature>
<dbReference type="Pfam" id="PF02518">
    <property type="entry name" value="HATPase_c"/>
    <property type="match status" value="1"/>
</dbReference>
<dbReference type="PRINTS" id="PR00344">
    <property type="entry name" value="BCTRLSENSOR"/>
</dbReference>
<evidence type="ECO:0000256" key="3">
    <source>
        <dbReference type="ARBA" id="ARBA00012438"/>
    </source>
</evidence>
<evidence type="ECO:0000256" key="14">
    <source>
        <dbReference type="SAM" id="Phobius"/>
    </source>
</evidence>
<organism evidence="16 17">
    <name type="scientific">Inmirania thermothiophila</name>
    <dbReference type="NCBI Taxonomy" id="1750597"/>
    <lineage>
        <taxon>Bacteria</taxon>
        <taxon>Pseudomonadati</taxon>
        <taxon>Pseudomonadota</taxon>
        <taxon>Gammaproteobacteria</taxon>
        <taxon>Chromatiales</taxon>
        <taxon>Ectothiorhodospiraceae</taxon>
        <taxon>Inmirania</taxon>
    </lineage>
</organism>
<keyword evidence="10" id="KW-0067">ATP-binding</keyword>
<evidence type="ECO:0000256" key="12">
    <source>
        <dbReference type="ARBA" id="ARBA00023012"/>
    </source>
</evidence>
<evidence type="ECO:0000256" key="1">
    <source>
        <dbReference type="ARBA" id="ARBA00000085"/>
    </source>
</evidence>
<dbReference type="EMBL" id="RJVI01000002">
    <property type="protein sequence ID" value="ROR32907.1"/>
    <property type="molecule type" value="Genomic_DNA"/>
</dbReference>
<accession>A0A3N1Y6G8</accession>
<dbReference type="PANTHER" id="PTHR43065">
    <property type="entry name" value="SENSOR HISTIDINE KINASE"/>
    <property type="match status" value="1"/>
</dbReference>
<comment type="subcellular location">
    <subcellularLocation>
        <location evidence="2">Cell membrane</location>
        <topology evidence="2">Multi-pass membrane protein</topology>
    </subcellularLocation>
</comment>
<dbReference type="PROSITE" id="PS50109">
    <property type="entry name" value="HIS_KIN"/>
    <property type="match status" value="1"/>
</dbReference>
<dbReference type="InterPro" id="IPR036890">
    <property type="entry name" value="HATPase_C_sf"/>
</dbReference>
<dbReference type="CDD" id="cd00082">
    <property type="entry name" value="HisKA"/>
    <property type="match status" value="1"/>
</dbReference>
<evidence type="ECO:0000256" key="9">
    <source>
        <dbReference type="ARBA" id="ARBA00022777"/>
    </source>
</evidence>
<dbReference type="OrthoDB" id="1931120at2"/>
<dbReference type="GO" id="GO:0000155">
    <property type="term" value="F:phosphorelay sensor kinase activity"/>
    <property type="evidence" value="ECO:0007669"/>
    <property type="project" value="InterPro"/>
</dbReference>
<name>A0A3N1Y6G8_9GAMM</name>
<keyword evidence="13" id="KW-0175">Coiled coil</keyword>
<dbReference type="InterPro" id="IPR003661">
    <property type="entry name" value="HisK_dim/P_dom"/>
</dbReference>
<dbReference type="PANTHER" id="PTHR43065:SF10">
    <property type="entry name" value="PEROXIDE STRESS-ACTIVATED HISTIDINE KINASE MAK3"/>
    <property type="match status" value="1"/>
</dbReference>
<keyword evidence="11 14" id="KW-1133">Transmembrane helix</keyword>
<comment type="catalytic activity">
    <reaction evidence="1">
        <text>ATP + protein L-histidine = ADP + protein N-phospho-L-histidine.</text>
        <dbReference type="EC" id="2.7.13.3"/>
    </reaction>
</comment>
<feature type="coiled-coil region" evidence="13">
    <location>
        <begin position="223"/>
        <end position="275"/>
    </location>
</feature>
<comment type="caution">
    <text evidence="16">The sequence shown here is derived from an EMBL/GenBank/DDBJ whole genome shotgun (WGS) entry which is preliminary data.</text>
</comment>
<evidence type="ECO:0000256" key="8">
    <source>
        <dbReference type="ARBA" id="ARBA00022741"/>
    </source>
</evidence>
<protein>
    <recommendedName>
        <fullName evidence="3">histidine kinase</fullName>
        <ecNumber evidence="3">2.7.13.3</ecNumber>
    </recommendedName>
</protein>
<keyword evidence="12" id="KW-0902">Two-component regulatory system</keyword>
<dbReference type="InterPro" id="IPR003594">
    <property type="entry name" value="HATPase_dom"/>
</dbReference>
<dbReference type="Proteomes" id="UP000276634">
    <property type="component" value="Unassembled WGS sequence"/>
</dbReference>
<dbReference type="AlphaFoldDB" id="A0A3N1Y6G8"/>
<evidence type="ECO:0000256" key="11">
    <source>
        <dbReference type="ARBA" id="ARBA00022989"/>
    </source>
</evidence>
<reference evidence="16 17" key="1">
    <citation type="submission" date="2018-11" db="EMBL/GenBank/DDBJ databases">
        <title>Genomic Encyclopedia of Type Strains, Phase IV (KMG-IV): sequencing the most valuable type-strain genomes for metagenomic binning, comparative biology and taxonomic classification.</title>
        <authorList>
            <person name="Goeker M."/>
        </authorList>
    </citation>
    <scope>NUCLEOTIDE SEQUENCE [LARGE SCALE GENOMIC DNA]</scope>
    <source>
        <strain evidence="16 17">DSM 100275</strain>
    </source>
</reference>
<evidence type="ECO:0000256" key="7">
    <source>
        <dbReference type="ARBA" id="ARBA00022692"/>
    </source>
</evidence>
<proteinExistence type="predicted"/>
<evidence type="ECO:0000256" key="10">
    <source>
        <dbReference type="ARBA" id="ARBA00022840"/>
    </source>
</evidence>
<evidence type="ECO:0000256" key="6">
    <source>
        <dbReference type="ARBA" id="ARBA00022679"/>
    </source>
</evidence>
<evidence type="ECO:0000256" key="13">
    <source>
        <dbReference type="SAM" id="Coils"/>
    </source>
</evidence>
<keyword evidence="8" id="KW-0547">Nucleotide-binding</keyword>
<evidence type="ECO:0000256" key="5">
    <source>
        <dbReference type="ARBA" id="ARBA00022553"/>
    </source>
</evidence>
<evidence type="ECO:0000256" key="2">
    <source>
        <dbReference type="ARBA" id="ARBA00004651"/>
    </source>
</evidence>
<dbReference type="SMART" id="SM00387">
    <property type="entry name" value="HATPase_c"/>
    <property type="match status" value="1"/>
</dbReference>
<keyword evidence="4" id="KW-1003">Cell membrane</keyword>
<keyword evidence="7 14" id="KW-0812">Transmembrane</keyword>
<evidence type="ECO:0000259" key="15">
    <source>
        <dbReference type="PROSITE" id="PS50109"/>
    </source>
</evidence>
<evidence type="ECO:0000313" key="17">
    <source>
        <dbReference type="Proteomes" id="UP000276634"/>
    </source>
</evidence>
<dbReference type="SUPFAM" id="SSF55874">
    <property type="entry name" value="ATPase domain of HSP90 chaperone/DNA topoisomerase II/histidine kinase"/>
    <property type="match status" value="1"/>
</dbReference>
<dbReference type="InterPro" id="IPR036097">
    <property type="entry name" value="HisK_dim/P_sf"/>
</dbReference>
<dbReference type="SUPFAM" id="SSF103190">
    <property type="entry name" value="Sensory domain-like"/>
    <property type="match status" value="1"/>
</dbReference>
<dbReference type="EC" id="2.7.13.3" evidence="3"/>
<keyword evidence="14" id="KW-0472">Membrane</keyword>
<sequence length="514" mass="55977">MDAVGLPVRRFRLARHFAVMSLFSVVAAALALGYLYRTLALRDLVFATQRGSIAFAHTLAEVMEPEITAVLAGLGRGDPAARRRLDEAIRHRAADFGAAKVRIFTPEGLIAYSTDPREIGGEALGNVGVSLAAGGEVVSGIVHRDRFNAYDRVREDRDLVQTYLPVRDRDGAVRAVFEVYADATDLVARMHRTHRTVVGGVALVLLALYGFLFLVVHRADQVLQVQDARLRAALTDLEQANETLEQRVAERTRELEREMAERERAQRELEVTRRMAWQREKMAAIGTLAAGIVHEIGNPLAGITGLVQSVLDEPGAVTDAGARERLELALQEAARIERIGRDVSEFAVPQHERRELLDLNELIGRTVRLLRHDERLRRIEIGLELDQGLPAVEGVADQLMQVVMNLVLNAADAVLDERARPGGGIRLRTRREGATAVLEVEDEGVGMEPSVAAQATEAFFTTKGAGQGTGLGLALCTSIVGAHRGELAIRSRPGEGTTVTVRLPLAAAGEAREA</sequence>
<dbReference type="GO" id="GO:0005886">
    <property type="term" value="C:plasma membrane"/>
    <property type="evidence" value="ECO:0007669"/>
    <property type="project" value="UniProtKB-SubCell"/>
</dbReference>
<evidence type="ECO:0000256" key="4">
    <source>
        <dbReference type="ARBA" id="ARBA00022475"/>
    </source>
</evidence>
<dbReference type="InterPro" id="IPR005467">
    <property type="entry name" value="His_kinase_dom"/>
</dbReference>
<dbReference type="Gene3D" id="1.10.287.130">
    <property type="match status" value="1"/>
</dbReference>
<dbReference type="SMART" id="SM00388">
    <property type="entry name" value="HisKA"/>
    <property type="match status" value="1"/>
</dbReference>
<keyword evidence="6" id="KW-0808">Transferase</keyword>
<keyword evidence="9" id="KW-0418">Kinase</keyword>
<feature type="transmembrane region" description="Helical" evidence="14">
    <location>
        <begin position="16"/>
        <end position="36"/>
    </location>
</feature>
<keyword evidence="17" id="KW-1185">Reference proteome</keyword>
<gene>
    <name evidence="16" type="ORF">EDC57_2122</name>
</gene>
<evidence type="ECO:0000313" key="16">
    <source>
        <dbReference type="EMBL" id="ROR32907.1"/>
    </source>
</evidence>
<feature type="transmembrane region" description="Helical" evidence="14">
    <location>
        <begin position="197"/>
        <end position="216"/>
    </location>
</feature>
<dbReference type="GO" id="GO:0005524">
    <property type="term" value="F:ATP binding"/>
    <property type="evidence" value="ECO:0007669"/>
    <property type="project" value="UniProtKB-KW"/>
</dbReference>
<dbReference type="InterPro" id="IPR029151">
    <property type="entry name" value="Sensor-like_sf"/>
</dbReference>
<keyword evidence="5" id="KW-0597">Phosphoprotein</keyword>
<dbReference type="InterPro" id="IPR004358">
    <property type="entry name" value="Sig_transdc_His_kin-like_C"/>
</dbReference>